<keyword evidence="3" id="KW-0472">Membrane</keyword>
<feature type="transmembrane region" description="Helical" evidence="3">
    <location>
        <begin position="363"/>
        <end position="386"/>
    </location>
</feature>
<evidence type="ECO:0000313" key="6">
    <source>
        <dbReference type="Proteomes" id="UP001174694"/>
    </source>
</evidence>
<reference evidence="5" key="1">
    <citation type="submission" date="2022-07" db="EMBL/GenBank/DDBJ databases">
        <title>Fungi with potential for degradation of polypropylene.</title>
        <authorList>
            <person name="Gostincar C."/>
        </authorList>
    </citation>
    <scope>NUCLEOTIDE SEQUENCE</scope>
    <source>
        <strain evidence="5">EXF-13308</strain>
    </source>
</reference>
<evidence type="ECO:0000259" key="4">
    <source>
        <dbReference type="PROSITE" id="PS50850"/>
    </source>
</evidence>
<feature type="transmembrane region" description="Helical" evidence="3">
    <location>
        <begin position="398"/>
        <end position="417"/>
    </location>
</feature>
<feature type="transmembrane region" description="Helical" evidence="3">
    <location>
        <begin position="80"/>
        <end position="98"/>
    </location>
</feature>
<evidence type="ECO:0000313" key="5">
    <source>
        <dbReference type="EMBL" id="KAJ9142972.1"/>
    </source>
</evidence>
<feature type="transmembrane region" description="Helical" evidence="3">
    <location>
        <begin position="130"/>
        <end position="153"/>
    </location>
</feature>
<gene>
    <name evidence="5" type="ORF">NKR23_g6878</name>
</gene>
<feature type="transmembrane region" description="Helical" evidence="3">
    <location>
        <begin position="197"/>
        <end position="219"/>
    </location>
</feature>
<feature type="transmembrane region" description="Helical" evidence="3">
    <location>
        <begin position="165"/>
        <end position="185"/>
    </location>
</feature>
<dbReference type="PANTHER" id="PTHR11360:SF319">
    <property type="entry name" value="MAJOR FACILITATOR SUPERFAMILY (MFS) PROFILE DOMAIN-CONTAINING PROTEIN"/>
    <property type="match status" value="1"/>
</dbReference>
<feature type="transmembrane region" description="Helical" evidence="3">
    <location>
        <begin position="329"/>
        <end position="351"/>
    </location>
</feature>
<dbReference type="PANTHER" id="PTHR11360">
    <property type="entry name" value="MONOCARBOXYLATE TRANSPORTER"/>
    <property type="match status" value="1"/>
</dbReference>
<dbReference type="EMBL" id="JANBVO010000020">
    <property type="protein sequence ID" value="KAJ9142972.1"/>
    <property type="molecule type" value="Genomic_DNA"/>
</dbReference>
<proteinExistence type="inferred from homology"/>
<dbReference type="Proteomes" id="UP001174694">
    <property type="component" value="Unassembled WGS sequence"/>
</dbReference>
<comment type="subcellular location">
    <subcellularLocation>
        <location evidence="1">Membrane</location>
        <topology evidence="1">Multi-pass membrane protein</topology>
    </subcellularLocation>
</comment>
<dbReference type="AlphaFoldDB" id="A0AA38R9S5"/>
<evidence type="ECO:0000256" key="2">
    <source>
        <dbReference type="ARBA" id="ARBA00006727"/>
    </source>
</evidence>
<dbReference type="Pfam" id="PF07690">
    <property type="entry name" value="MFS_1"/>
    <property type="match status" value="1"/>
</dbReference>
<feature type="transmembrane region" description="Helical" evidence="3">
    <location>
        <begin position="39"/>
        <end position="60"/>
    </location>
</feature>
<protein>
    <submittedName>
        <fullName evidence="5">Riboflavin transporter MCH5</fullName>
    </submittedName>
</protein>
<feature type="domain" description="Major facilitator superfamily (MFS) profile" evidence="4">
    <location>
        <begin position="239"/>
        <end position="425"/>
    </location>
</feature>
<dbReference type="Gene3D" id="1.20.1250.20">
    <property type="entry name" value="MFS general substrate transporter like domains"/>
    <property type="match status" value="2"/>
</dbReference>
<dbReference type="PROSITE" id="PS50850">
    <property type="entry name" value="MFS"/>
    <property type="match status" value="1"/>
</dbReference>
<evidence type="ECO:0000256" key="1">
    <source>
        <dbReference type="ARBA" id="ARBA00004141"/>
    </source>
</evidence>
<sequence length="425" mass="45731">MAMDLDRLSESDQTYVGCDDAGDVGTDPDVEFPDGGAQAWLAILGGTASMFCTMGFLNAFGIFQDYYSQNQLKSYSQSTIAWLGSVQIFFEFACGIVSGPLFDRYGTIAFIPASVTYVVSIMLTSLCREFWQFFLAQTLLGGISIGFIFTPGVAIVGHYFQKKRAFAMGVVVSGSSIGGLVFPIVLNRLLYNNHLSFGWSVRICGFIIMVGLAFAALVLKPRFPPQKRNFDKSILRSQLYILTVIGVWLINWGMYVPFFYLPSYAIKQGMSPSLAPYMVAILNGASLFGRILTGMVADEFGRYDVLAAVAVFSSVLLFCWQAISSNAGIIVFSVVAGFFMGALVSLYPSCIVQIIPDPKNSGVVLGISSTIWAFACLTGTPVAGAILSAHSFAQVGDFAGAVVLAGGAIVAAARIVAQPKLSRRF</sequence>
<feature type="transmembrane region" description="Helical" evidence="3">
    <location>
        <begin position="274"/>
        <end position="293"/>
    </location>
</feature>
<keyword evidence="6" id="KW-1185">Reference proteome</keyword>
<comment type="caution">
    <text evidence="5">The sequence shown here is derived from an EMBL/GenBank/DDBJ whole genome shotgun (WGS) entry which is preliminary data.</text>
</comment>
<dbReference type="SUPFAM" id="SSF103473">
    <property type="entry name" value="MFS general substrate transporter"/>
    <property type="match status" value="1"/>
</dbReference>
<dbReference type="InterPro" id="IPR050327">
    <property type="entry name" value="Proton-linked_MCT"/>
</dbReference>
<name>A0AA38R9S5_9PEZI</name>
<evidence type="ECO:0000256" key="3">
    <source>
        <dbReference type="SAM" id="Phobius"/>
    </source>
</evidence>
<dbReference type="InterPro" id="IPR036259">
    <property type="entry name" value="MFS_trans_sf"/>
</dbReference>
<feature type="transmembrane region" description="Helical" evidence="3">
    <location>
        <begin position="239"/>
        <end position="262"/>
    </location>
</feature>
<keyword evidence="3" id="KW-1133">Transmembrane helix</keyword>
<dbReference type="InterPro" id="IPR020846">
    <property type="entry name" value="MFS_dom"/>
</dbReference>
<accession>A0AA38R9S5</accession>
<feature type="transmembrane region" description="Helical" evidence="3">
    <location>
        <begin position="305"/>
        <end position="323"/>
    </location>
</feature>
<organism evidence="5 6">
    <name type="scientific">Pleurostoma richardsiae</name>
    <dbReference type="NCBI Taxonomy" id="41990"/>
    <lineage>
        <taxon>Eukaryota</taxon>
        <taxon>Fungi</taxon>
        <taxon>Dikarya</taxon>
        <taxon>Ascomycota</taxon>
        <taxon>Pezizomycotina</taxon>
        <taxon>Sordariomycetes</taxon>
        <taxon>Sordariomycetidae</taxon>
        <taxon>Calosphaeriales</taxon>
        <taxon>Pleurostomataceae</taxon>
        <taxon>Pleurostoma</taxon>
    </lineage>
</organism>
<keyword evidence="3" id="KW-0812">Transmembrane</keyword>
<dbReference type="GO" id="GO:0022857">
    <property type="term" value="F:transmembrane transporter activity"/>
    <property type="evidence" value="ECO:0007669"/>
    <property type="project" value="InterPro"/>
</dbReference>
<dbReference type="InterPro" id="IPR011701">
    <property type="entry name" value="MFS"/>
</dbReference>
<dbReference type="GO" id="GO:0016020">
    <property type="term" value="C:membrane"/>
    <property type="evidence" value="ECO:0007669"/>
    <property type="project" value="UniProtKB-SubCell"/>
</dbReference>
<comment type="similarity">
    <text evidence="2">Belongs to the major facilitator superfamily. Monocarboxylate porter (TC 2.A.1.13) family.</text>
</comment>